<dbReference type="Proteomes" id="UP001412067">
    <property type="component" value="Unassembled WGS sequence"/>
</dbReference>
<comment type="caution">
    <text evidence="2">The sequence shown here is derived from an EMBL/GenBank/DDBJ whole genome shotgun (WGS) entry which is preliminary data.</text>
</comment>
<dbReference type="InterPro" id="IPR019835">
    <property type="entry name" value="SWIB_domain"/>
</dbReference>
<dbReference type="InterPro" id="IPR036885">
    <property type="entry name" value="SWIB_MDM2_dom_sf"/>
</dbReference>
<gene>
    <name evidence="2" type="ORF">KSP40_PGU020772</name>
</gene>
<dbReference type="SMART" id="SM00151">
    <property type="entry name" value="SWIB"/>
    <property type="match status" value="1"/>
</dbReference>
<keyword evidence="3" id="KW-1185">Reference proteome</keyword>
<dbReference type="PROSITE" id="PS51925">
    <property type="entry name" value="SWIB_MDM2"/>
    <property type="match status" value="1"/>
</dbReference>
<organism evidence="2 3">
    <name type="scientific">Platanthera guangdongensis</name>
    <dbReference type="NCBI Taxonomy" id="2320717"/>
    <lineage>
        <taxon>Eukaryota</taxon>
        <taxon>Viridiplantae</taxon>
        <taxon>Streptophyta</taxon>
        <taxon>Embryophyta</taxon>
        <taxon>Tracheophyta</taxon>
        <taxon>Spermatophyta</taxon>
        <taxon>Magnoliopsida</taxon>
        <taxon>Liliopsida</taxon>
        <taxon>Asparagales</taxon>
        <taxon>Orchidaceae</taxon>
        <taxon>Orchidoideae</taxon>
        <taxon>Orchideae</taxon>
        <taxon>Orchidinae</taxon>
        <taxon>Platanthera</taxon>
    </lineage>
</organism>
<evidence type="ECO:0000313" key="2">
    <source>
        <dbReference type="EMBL" id="KAK8965274.1"/>
    </source>
</evidence>
<protein>
    <submittedName>
        <fullName evidence="2">Zinc finger CCCH domain-containing protein 44</fullName>
    </submittedName>
</protein>
<evidence type="ECO:0000313" key="3">
    <source>
        <dbReference type="Proteomes" id="UP001412067"/>
    </source>
</evidence>
<reference evidence="2 3" key="1">
    <citation type="journal article" date="2022" name="Nat. Plants">
        <title>Genomes of leafy and leafless Platanthera orchids illuminate the evolution of mycoheterotrophy.</title>
        <authorList>
            <person name="Li M.H."/>
            <person name="Liu K.W."/>
            <person name="Li Z."/>
            <person name="Lu H.C."/>
            <person name="Ye Q.L."/>
            <person name="Zhang D."/>
            <person name="Wang J.Y."/>
            <person name="Li Y.F."/>
            <person name="Zhong Z.M."/>
            <person name="Liu X."/>
            <person name="Yu X."/>
            <person name="Liu D.K."/>
            <person name="Tu X.D."/>
            <person name="Liu B."/>
            <person name="Hao Y."/>
            <person name="Liao X.Y."/>
            <person name="Jiang Y.T."/>
            <person name="Sun W.H."/>
            <person name="Chen J."/>
            <person name="Chen Y.Q."/>
            <person name="Ai Y."/>
            <person name="Zhai J.W."/>
            <person name="Wu S.S."/>
            <person name="Zhou Z."/>
            <person name="Hsiao Y.Y."/>
            <person name="Wu W.L."/>
            <person name="Chen Y.Y."/>
            <person name="Lin Y.F."/>
            <person name="Hsu J.L."/>
            <person name="Li C.Y."/>
            <person name="Wang Z.W."/>
            <person name="Zhao X."/>
            <person name="Zhong W.Y."/>
            <person name="Ma X.K."/>
            <person name="Ma L."/>
            <person name="Huang J."/>
            <person name="Chen G.Z."/>
            <person name="Huang M.Z."/>
            <person name="Huang L."/>
            <person name="Peng D.H."/>
            <person name="Luo Y.B."/>
            <person name="Zou S.Q."/>
            <person name="Chen S.P."/>
            <person name="Lan S."/>
            <person name="Tsai W.C."/>
            <person name="Van de Peer Y."/>
            <person name="Liu Z.J."/>
        </authorList>
    </citation>
    <scope>NUCLEOTIDE SEQUENCE [LARGE SCALE GENOMIC DNA]</scope>
    <source>
        <strain evidence="2">Lor288</strain>
    </source>
</reference>
<evidence type="ECO:0000259" key="1">
    <source>
        <dbReference type="PROSITE" id="PS51925"/>
    </source>
</evidence>
<dbReference type="CDD" id="cd10567">
    <property type="entry name" value="SWIB-MDM2_like"/>
    <property type="match status" value="1"/>
</dbReference>
<dbReference type="PANTHER" id="PTHR13844">
    <property type="entry name" value="SWI/SNF-RELATED MATRIX-ASSOCIATED ACTIN-DEPENDENT REGULATOR OF CHROMATIN SUBFAMILY D"/>
    <property type="match status" value="1"/>
</dbReference>
<dbReference type="SUPFAM" id="SSF47592">
    <property type="entry name" value="SWIB/MDM2 domain"/>
    <property type="match status" value="1"/>
</dbReference>
<dbReference type="InterPro" id="IPR003121">
    <property type="entry name" value="SWIB_MDM2_domain"/>
</dbReference>
<dbReference type="EMBL" id="JBBWWR010000006">
    <property type="protein sequence ID" value="KAK8965274.1"/>
    <property type="molecule type" value="Genomic_DNA"/>
</dbReference>
<dbReference type="Pfam" id="PF02201">
    <property type="entry name" value="SWIB"/>
    <property type="match status" value="1"/>
</dbReference>
<name>A0ABR2MNJ4_9ASPA</name>
<accession>A0ABR2MNJ4</accession>
<feature type="domain" description="DM2" evidence="1">
    <location>
        <begin position="31"/>
        <end position="109"/>
    </location>
</feature>
<sequence>MLRVFRVTRPLMAASKAAAAPASEVSSKLKGIQKPLPLSPALRKFLGQPEISRSGAVKKIWEYIKLRELQNPSNKREIICDEKLKTIFDGKEKVGMLEVAKLLSPHFVKPN</sequence>
<dbReference type="Gene3D" id="1.10.245.10">
    <property type="entry name" value="SWIB/MDM2 domain"/>
    <property type="match status" value="1"/>
</dbReference>
<proteinExistence type="predicted"/>